<dbReference type="PANTHER" id="PTHR11690:SF244">
    <property type="entry name" value="DEGENERIN LIKE"/>
    <property type="match status" value="1"/>
</dbReference>
<dbReference type="PANTHER" id="PTHR11690">
    <property type="entry name" value="AMILORIDE-SENSITIVE SODIUM CHANNEL-RELATED"/>
    <property type="match status" value="1"/>
</dbReference>
<dbReference type="PRINTS" id="PR01078">
    <property type="entry name" value="AMINACHANNEL"/>
</dbReference>
<keyword evidence="10 11" id="KW-0407">Ion channel</keyword>
<evidence type="ECO:0000313" key="14">
    <source>
        <dbReference type="Proteomes" id="UP000594262"/>
    </source>
</evidence>
<evidence type="ECO:0000256" key="3">
    <source>
        <dbReference type="ARBA" id="ARBA00022461"/>
    </source>
</evidence>
<keyword evidence="7 11" id="KW-0406">Ion transport</keyword>
<comment type="similarity">
    <text evidence="11">Belongs to the amiloride-sensitive sodium channel (TC 1.A.6) family.</text>
</comment>
<keyword evidence="6" id="KW-0915">Sodium</keyword>
<keyword evidence="14" id="KW-1185">Reference proteome</keyword>
<dbReference type="GO" id="GO:0005886">
    <property type="term" value="C:plasma membrane"/>
    <property type="evidence" value="ECO:0007669"/>
    <property type="project" value="TreeGrafter"/>
</dbReference>
<dbReference type="GO" id="GO:0015280">
    <property type="term" value="F:ligand-gated sodium channel activity"/>
    <property type="evidence" value="ECO:0007669"/>
    <property type="project" value="TreeGrafter"/>
</dbReference>
<keyword evidence="8 12" id="KW-0472">Membrane</keyword>
<evidence type="ECO:0000313" key="13">
    <source>
        <dbReference type="EnsemblMetazoa" id="CLYHEMP001910.1"/>
    </source>
</evidence>
<keyword evidence="2 11" id="KW-0813">Transport</keyword>
<name>A0A7M5UV94_9CNID</name>
<evidence type="ECO:0000256" key="6">
    <source>
        <dbReference type="ARBA" id="ARBA00023053"/>
    </source>
</evidence>
<evidence type="ECO:0000256" key="1">
    <source>
        <dbReference type="ARBA" id="ARBA00004141"/>
    </source>
</evidence>
<evidence type="ECO:0000256" key="8">
    <source>
        <dbReference type="ARBA" id="ARBA00023136"/>
    </source>
</evidence>
<evidence type="ECO:0000256" key="2">
    <source>
        <dbReference type="ARBA" id="ARBA00022448"/>
    </source>
</evidence>
<dbReference type="OrthoDB" id="6538044at2759"/>
<evidence type="ECO:0000256" key="11">
    <source>
        <dbReference type="RuleBase" id="RU000679"/>
    </source>
</evidence>
<dbReference type="AlphaFoldDB" id="A0A7M5UV94"/>
<evidence type="ECO:0000256" key="5">
    <source>
        <dbReference type="ARBA" id="ARBA00022989"/>
    </source>
</evidence>
<keyword evidence="9 11" id="KW-0739">Sodium transport</keyword>
<protein>
    <submittedName>
        <fullName evidence="13">Uncharacterized protein</fullName>
    </submittedName>
</protein>
<evidence type="ECO:0000256" key="4">
    <source>
        <dbReference type="ARBA" id="ARBA00022692"/>
    </source>
</evidence>
<dbReference type="Gene3D" id="1.10.287.770">
    <property type="entry name" value="YojJ-like"/>
    <property type="match status" value="1"/>
</dbReference>
<evidence type="ECO:0000256" key="10">
    <source>
        <dbReference type="ARBA" id="ARBA00023303"/>
    </source>
</evidence>
<dbReference type="InterPro" id="IPR001873">
    <property type="entry name" value="ENaC"/>
</dbReference>
<evidence type="ECO:0000256" key="9">
    <source>
        <dbReference type="ARBA" id="ARBA00023201"/>
    </source>
</evidence>
<accession>A0A7M5UV94</accession>
<keyword evidence="5 12" id="KW-1133">Transmembrane helix</keyword>
<evidence type="ECO:0000256" key="7">
    <source>
        <dbReference type="ARBA" id="ARBA00023065"/>
    </source>
</evidence>
<feature type="transmembrane region" description="Helical" evidence="12">
    <location>
        <begin position="343"/>
        <end position="370"/>
    </location>
</feature>
<comment type="subcellular location">
    <subcellularLocation>
        <location evidence="1">Membrane</location>
        <topology evidence="1">Multi-pass membrane protein</topology>
    </subcellularLocation>
</comment>
<dbReference type="Pfam" id="PF00858">
    <property type="entry name" value="ASC"/>
    <property type="match status" value="1"/>
</dbReference>
<reference evidence="13" key="1">
    <citation type="submission" date="2021-01" db="UniProtKB">
        <authorList>
            <consortium name="EnsemblMetazoa"/>
        </authorList>
    </citation>
    <scope>IDENTIFICATION</scope>
</reference>
<organism evidence="13 14">
    <name type="scientific">Clytia hemisphaerica</name>
    <dbReference type="NCBI Taxonomy" id="252671"/>
    <lineage>
        <taxon>Eukaryota</taxon>
        <taxon>Metazoa</taxon>
        <taxon>Cnidaria</taxon>
        <taxon>Hydrozoa</taxon>
        <taxon>Hydroidolina</taxon>
        <taxon>Leptothecata</taxon>
        <taxon>Obeliida</taxon>
        <taxon>Clytiidae</taxon>
        <taxon>Clytia</taxon>
    </lineage>
</organism>
<sequence length="389" mass="44930">FPTIRLCMENRFSKTKMRNAILSTDEIIGIAPISNEKLEMLAKENVTTFMEVLKKYQLRYKDVTNTKYLDGTMCRYNGQQCGEANFTEMIKIAKLCMEFNSFDKNKAPLLTQTQPYQDDGFEIILDIGDTLYDFNTFTRGVIFQLNHYGDDKTLSFDEGDYIPLETGKMTTIFLKKNLFTTLQTPFTDRCGKKPYSIIDNDRPYTKELCMDDCVLKGVYEKVGCVDEQYAPRVSKDINICNLSMTYFAQMALYEEGIKEHKVCFNKCPNECEMYSYQITNKPKVYGHELLYQYVKESRPSLANSTMQEIEHYTRNNIVGVHVQFASKVIYKEEMEPTVSFASIFSSIGGALGLCCGFSIITGFEFLFFIYDMIKLSSDNRQKHQPQNQP</sequence>
<dbReference type="EnsemblMetazoa" id="CLYHEMT001910.1">
    <property type="protein sequence ID" value="CLYHEMP001910.1"/>
    <property type="gene ID" value="CLYHEMG001910"/>
</dbReference>
<proteinExistence type="inferred from homology"/>
<keyword evidence="4 11" id="KW-0812">Transmembrane</keyword>
<evidence type="ECO:0000256" key="12">
    <source>
        <dbReference type="SAM" id="Phobius"/>
    </source>
</evidence>
<dbReference type="Proteomes" id="UP000594262">
    <property type="component" value="Unplaced"/>
</dbReference>
<keyword evidence="3 11" id="KW-0894">Sodium channel</keyword>